<dbReference type="CDD" id="cd20507">
    <property type="entry name" value="CYCLIN_CCNB1-like_rpt1"/>
    <property type="match status" value="1"/>
</dbReference>
<dbReference type="PhylomeDB" id="E9FVB1"/>
<feature type="domain" description="Cyclin C-terminal" evidence="6">
    <location>
        <begin position="262"/>
        <end position="389"/>
    </location>
</feature>
<dbReference type="eggNOG" id="KOG0653">
    <property type="taxonomic scope" value="Eukaryota"/>
</dbReference>
<dbReference type="EMBL" id="GL732525">
    <property type="protein sequence ID" value="EFX88530.1"/>
    <property type="molecule type" value="Genomic_DNA"/>
</dbReference>
<gene>
    <name evidence="7" type="ORF">DAPPUDRAFT_206150</name>
</gene>
<dbReference type="PANTHER" id="PTHR10177">
    <property type="entry name" value="CYCLINS"/>
    <property type="match status" value="1"/>
</dbReference>
<dbReference type="HOGENOM" id="CLU_020695_2_1_1"/>
<reference evidence="7 8" key="1">
    <citation type="journal article" date="2011" name="Science">
        <title>The ecoresponsive genome of Daphnia pulex.</title>
        <authorList>
            <person name="Colbourne J.K."/>
            <person name="Pfrender M.E."/>
            <person name="Gilbert D."/>
            <person name="Thomas W.K."/>
            <person name="Tucker A."/>
            <person name="Oakley T.H."/>
            <person name="Tokishita S."/>
            <person name="Aerts A."/>
            <person name="Arnold G.J."/>
            <person name="Basu M.K."/>
            <person name="Bauer D.J."/>
            <person name="Caceres C.E."/>
            <person name="Carmel L."/>
            <person name="Casola C."/>
            <person name="Choi J.H."/>
            <person name="Detter J.C."/>
            <person name="Dong Q."/>
            <person name="Dusheyko S."/>
            <person name="Eads B.D."/>
            <person name="Frohlich T."/>
            <person name="Geiler-Samerotte K.A."/>
            <person name="Gerlach D."/>
            <person name="Hatcher P."/>
            <person name="Jogdeo S."/>
            <person name="Krijgsveld J."/>
            <person name="Kriventseva E.V."/>
            <person name="Kultz D."/>
            <person name="Laforsch C."/>
            <person name="Lindquist E."/>
            <person name="Lopez J."/>
            <person name="Manak J.R."/>
            <person name="Muller J."/>
            <person name="Pangilinan J."/>
            <person name="Patwardhan R.P."/>
            <person name="Pitluck S."/>
            <person name="Pritham E.J."/>
            <person name="Rechtsteiner A."/>
            <person name="Rho M."/>
            <person name="Rogozin I.B."/>
            <person name="Sakarya O."/>
            <person name="Salamov A."/>
            <person name="Schaack S."/>
            <person name="Shapiro H."/>
            <person name="Shiga Y."/>
            <person name="Skalitzky C."/>
            <person name="Smith Z."/>
            <person name="Souvorov A."/>
            <person name="Sung W."/>
            <person name="Tang Z."/>
            <person name="Tsuchiya D."/>
            <person name="Tu H."/>
            <person name="Vos H."/>
            <person name="Wang M."/>
            <person name="Wolf Y.I."/>
            <person name="Yamagata H."/>
            <person name="Yamada T."/>
            <person name="Ye Y."/>
            <person name="Shaw J.R."/>
            <person name="Andrews J."/>
            <person name="Crease T.J."/>
            <person name="Tang H."/>
            <person name="Lucas S.M."/>
            <person name="Robertson H.M."/>
            <person name="Bork P."/>
            <person name="Koonin E.V."/>
            <person name="Zdobnov E.M."/>
            <person name="Grigoriev I.V."/>
            <person name="Lynch M."/>
            <person name="Boore J.L."/>
        </authorList>
    </citation>
    <scope>NUCLEOTIDE SEQUENCE [LARGE SCALE GENOMIC DNA]</scope>
</reference>
<dbReference type="STRING" id="6669.E9FVB1"/>
<evidence type="ECO:0000256" key="4">
    <source>
        <dbReference type="RuleBase" id="RU000383"/>
    </source>
</evidence>
<evidence type="ECO:0000313" key="7">
    <source>
        <dbReference type="EMBL" id="EFX88530.1"/>
    </source>
</evidence>
<evidence type="ECO:0000256" key="3">
    <source>
        <dbReference type="ARBA" id="ARBA00023306"/>
    </source>
</evidence>
<keyword evidence="2 4" id="KW-0195">Cyclin</keyword>
<dbReference type="GO" id="GO:0016538">
    <property type="term" value="F:cyclin-dependent protein serine/threonine kinase regulator activity"/>
    <property type="evidence" value="ECO:0000318"/>
    <property type="project" value="GO_Central"/>
</dbReference>
<organism evidence="7 8">
    <name type="scientific">Daphnia pulex</name>
    <name type="common">Water flea</name>
    <dbReference type="NCBI Taxonomy" id="6669"/>
    <lineage>
        <taxon>Eukaryota</taxon>
        <taxon>Metazoa</taxon>
        <taxon>Ecdysozoa</taxon>
        <taxon>Arthropoda</taxon>
        <taxon>Crustacea</taxon>
        <taxon>Branchiopoda</taxon>
        <taxon>Diplostraca</taxon>
        <taxon>Cladocera</taxon>
        <taxon>Anomopoda</taxon>
        <taxon>Daphniidae</taxon>
        <taxon>Daphnia</taxon>
    </lineage>
</organism>
<dbReference type="GO" id="GO:0005737">
    <property type="term" value="C:cytoplasm"/>
    <property type="evidence" value="ECO:0000318"/>
    <property type="project" value="GO_Central"/>
</dbReference>
<dbReference type="InterPro" id="IPR004367">
    <property type="entry name" value="Cyclin_C-dom"/>
</dbReference>
<dbReference type="InParanoid" id="E9FVB1"/>
<dbReference type="GO" id="GO:0051301">
    <property type="term" value="P:cell division"/>
    <property type="evidence" value="ECO:0007669"/>
    <property type="project" value="UniProtKB-KW"/>
</dbReference>
<dbReference type="FunCoup" id="E9FVB1">
    <property type="interactions" value="612"/>
</dbReference>
<feature type="domain" description="Cyclin-like" evidence="5">
    <location>
        <begin position="266"/>
        <end position="358"/>
    </location>
</feature>
<name>E9FVB1_DAPPU</name>
<dbReference type="OrthoDB" id="5590282at2759"/>
<dbReference type="GO" id="GO:0000082">
    <property type="term" value="P:G1/S transition of mitotic cell cycle"/>
    <property type="evidence" value="ECO:0000318"/>
    <property type="project" value="GO_Central"/>
</dbReference>
<dbReference type="InterPro" id="IPR006671">
    <property type="entry name" value="Cyclin_N"/>
</dbReference>
<protein>
    <submittedName>
        <fullName evidence="7">G2/mitotic-specific cyclin protein, copy A</fullName>
    </submittedName>
</protein>
<dbReference type="SUPFAM" id="SSF47954">
    <property type="entry name" value="Cyclin-like"/>
    <property type="match status" value="2"/>
</dbReference>
<accession>E9FVB1</accession>
<dbReference type="Proteomes" id="UP000000305">
    <property type="component" value="Unassembled WGS sequence"/>
</dbReference>
<evidence type="ECO:0000256" key="2">
    <source>
        <dbReference type="ARBA" id="ARBA00023127"/>
    </source>
</evidence>
<evidence type="ECO:0000313" key="8">
    <source>
        <dbReference type="Proteomes" id="UP000000305"/>
    </source>
</evidence>
<evidence type="ECO:0000259" key="5">
    <source>
        <dbReference type="SMART" id="SM00385"/>
    </source>
</evidence>
<dbReference type="SMART" id="SM01332">
    <property type="entry name" value="Cyclin_C"/>
    <property type="match status" value="1"/>
</dbReference>
<keyword evidence="8" id="KW-1185">Reference proteome</keyword>
<keyword evidence="1" id="KW-0132">Cell division</keyword>
<dbReference type="GO" id="GO:0000307">
    <property type="term" value="C:cyclin-dependent protein kinase holoenzyme complex"/>
    <property type="evidence" value="ECO:0000318"/>
    <property type="project" value="GO_Central"/>
</dbReference>
<dbReference type="KEGG" id="dpx:DAPPUDRAFT_206150"/>
<dbReference type="Gene3D" id="1.10.472.10">
    <property type="entry name" value="Cyclin-like"/>
    <property type="match status" value="2"/>
</dbReference>
<feature type="domain" description="Cyclin-like" evidence="5">
    <location>
        <begin position="168"/>
        <end position="253"/>
    </location>
</feature>
<dbReference type="AlphaFoldDB" id="E9FVB1"/>
<dbReference type="InterPro" id="IPR039361">
    <property type="entry name" value="Cyclin"/>
</dbReference>
<dbReference type="SMART" id="SM00385">
    <property type="entry name" value="CYCLIN"/>
    <property type="match status" value="2"/>
</dbReference>
<evidence type="ECO:0000259" key="6">
    <source>
        <dbReference type="SMART" id="SM01332"/>
    </source>
</evidence>
<dbReference type="CDD" id="cd20509">
    <property type="entry name" value="CYCLIN_CCNB1-like_rpt2"/>
    <property type="match status" value="1"/>
</dbReference>
<comment type="similarity">
    <text evidence="4">Belongs to the cyclin family.</text>
</comment>
<dbReference type="OMA" id="YYEMCHY"/>
<dbReference type="GO" id="GO:0005634">
    <property type="term" value="C:nucleus"/>
    <property type="evidence" value="ECO:0000318"/>
    <property type="project" value="GO_Central"/>
</dbReference>
<dbReference type="InterPro" id="IPR036915">
    <property type="entry name" value="Cyclin-like_sf"/>
</dbReference>
<dbReference type="Pfam" id="PF02984">
    <property type="entry name" value="Cyclin_C"/>
    <property type="match status" value="1"/>
</dbReference>
<sequence length="418" mass="48023">MSVTQVFPSAILVHDEGENLAIPRGKSSLTTSGKFNGAAIKQRAVLGDICSNRSALTNVVSEVDFKKPQHVPSKSVAKKQIQEIENLPLPSEKEAVKPAVEAERRSSFSSQNLEFEDIDTETNPQLVAVYVKDIYKYLNELEEKTVIKSNYMEIGYKIKPHMRTILIDWMVEVHIRFKLLQETLYLTVATMDRFLQNEPSVVRHDLQLVGLTSMFIASKFEEMYTPEIDDFVFMSDKAYTKKEILRMELRILKALDFNLGRPLPLHFLRRFTKAATHVYDWVDVLHHTLSKYLMELSLPEYDFCHFLPSQLAAASLCLSLKILDERETPIDVLWNDTLIYYSGYTYEALEPIVEKFCSLIIKSETSKHQAIRKKYRVSKFYQISALPHLRSPATHAFLAKMALKNSNLTHGSYPNDDC</sequence>
<keyword evidence="3" id="KW-0131">Cell cycle</keyword>
<dbReference type="GO" id="GO:0005815">
    <property type="term" value="C:microtubule organizing center"/>
    <property type="evidence" value="ECO:0000318"/>
    <property type="project" value="GO_Central"/>
</dbReference>
<evidence type="ECO:0000256" key="1">
    <source>
        <dbReference type="ARBA" id="ARBA00022618"/>
    </source>
</evidence>
<dbReference type="InterPro" id="IPR013763">
    <property type="entry name" value="Cyclin-like_dom"/>
</dbReference>
<dbReference type="FunFam" id="1.10.472.10:FF:000001">
    <property type="entry name" value="G2/mitotic-specific cyclin"/>
    <property type="match status" value="1"/>
</dbReference>
<dbReference type="Pfam" id="PF00134">
    <property type="entry name" value="Cyclin_N"/>
    <property type="match status" value="1"/>
</dbReference>
<proteinExistence type="inferred from homology"/>